<accession>A0A922IM13</accession>
<reference evidence="2" key="2">
    <citation type="journal article" date="2019" name="Gigascience">
        <title>High-quality Schistosoma haematobium genome achieved by single-molecule and long-range sequencing.</title>
        <authorList>
            <person name="Stroehlein A.J."/>
            <person name="Korhonen P.K."/>
            <person name="Chong T.M."/>
            <person name="Lim Y.L."/>
            <person name="Chan K.G."/>
            <person name="Webster B."/>
            <person name="Rollinson D."/>
            <person name="Brindley P.J."/>
            <person name="Gasser R.B."/>
            <person name="Young N.D."/>
        </authorList>
    </citation>
    <scope>NUCLEOTIDE SEQUENCE</scope>
</reference>
<dbReference type="GO" id="GO:0005794">
    <property type="term" value="C:Golgi apparatus"/>
    <property type="evidence" value="ECO:0007669"/>
    <property type="project" value="TreeGrafter"/>
</dbReference>
<keyword evidence="3" id="KW-1185">Reference proteome</keyword>
<dbReference type="GeneID" id="24595350"/>
<dbReference type="Proteomes" id="UP000471633">
    <property type="component" value="Unassembled WGS sequence"/>
</dbReference>
<reference evidence="2" key="3">
    <citation type="submission" date="2021-06" db="EMBL/GenBank/DDBJ databases">
        <title>Chromosome-level genome assembly for S. haematobium.</title>
        <authorList>
            <person name="Stroehlein A.J."/>
        </authorList>
    </citation>
    <scope>NUCLEOTIDE SEQUENCE</scope>
</reference>
<keyword evidence="2" id="KW-0472">Membrane</keyword>
<dbReference type="InterPro" id="IPR011990">
    <property type="entry name" value="TPR-like_helical_dom_sf"/>
</dbReference>
<dbReference type="CTD" id="24595350"/>
<dbReference type="Gene3D" id="1.25.40.10">
    <property type="entry name" value="Tetratricopeptide repeat domain"/>
    <property type="match status" value="1"/>
</dbReference>
<protein>
    <submittedName>
        <fullName evidence="2">Transmembrane 9 super member 3, variant 3</fullName>
    </submittedName>
</protein>
<dbReference type="RefSeq" id="XP_051065669.1">
    <property type="nucleotide sequence ID" value="XM_051217035.1"/>
</dbReference>
<dbReference type="SUPFAM" id="SSF48452">
    <property type="entry name" value="TPR-like"/>
    <property type="match status" value="1"/>
</dbReference>
<evidence type="ECO:0000313" key="2">
    <source>
        <dbReference type="EMBL" id="KAH9581612.1"/>
    </source>
</evidence>
<dbReference type="AlphaFoldDB" id="A0A922IM13"/>
<dbReference type="PROSITE" id="PS50005">
    <property type="entry name" value="TPR"/>
    <property type="match status" value="1"/>
</dbReference>
<keyword evidence="2" id="KW-0812">Transmembrane</keyword>
<dbReference type="EMBL" id="AMPZ03000006">
    <property type="protein sequence ID" value="KAH9581612.1"/>
    <property type="molecule type" value="Genomic_DNA"/>
</dbReference>
<dbReference type="PANTHER" id="PTHR21581">
    <property type="entry name" value="D-ALANYL-D-ALANINE CARBOXYPEPTIDASE"/>
    <property type="match status" value="1"/>
</dbReference>
<gene>
    <name evidence="2" type="primary">TM9SF3_1</name>
    <name evidence="2" type="ORF">MS3_00008701</name>
</gene>
<feature type="repeat" description="TPR" evidence="1">
    <location>
        <begin position="425"/>
        <end position="458"/>
    </location>
</feature>
<reference evidence="2" key="4">
    <citation type="journal article" date="2022" name="PLoS Pathog.">
        <title>Chromosome-level genome of Schistosoma haematobium underpins genome-wide explorations of molecular variation.</title>
        <authorList>
            <person name="Stroehlein A.J."/>
            <person name="Korhonen P.K."/>
            <person name="Lee V.V."/>
            <person name="Ralph S.A."/>
            <person name="Mentink-Kane M."/>
            <person name="You H."/>
            <person name="McManus D.P."/>
            <person name="Tchuente L.T."/>
            <person name="Stothard J.R."/>
            <person name="Kaur P."/>
            <person name="Dudchenko O."/>
            <person name="Aiden E.L."/>
            <person name="Yang B."/>
            <person name="Yang H."/>
            <person name="Emery A.M."/>
            <person name="Webster B.L."/>
            <person name="Brindley P.J."/>
            <person name="Rollinson D."/>
            <person name="Chang B.C.H."/>
            <person name="Gasser R.B."/>
            <person name="Young N.D."/>
        </authorList>
    </citation>
    <scope>NUCLEOTIDE SEQUENCE</scope>
</reference>
<dbReference type="Pfam" id="PF14559">
    <property type="entry name" value="TPR_19"/>
    <property type="match status" value="1"/>
</dbReference>
<keyword evidence="1" id="KW-0802">TPR repeat</keyword>
<name>A0A922IM13_SCHHA</name>
<sequence length="574" mass="64471">MSTNCRQGKVEVSDHSLLSEFNQDVCLQLINGQKVGKDSEAQSHSILSNYFTEEINSDDPFGSVCDSKPNELVRETKSPSNTDLSKCSQLDPKQDVTSLNRLRQRDAWLPSESTQKALLSPSPENKLVEVKPILMGKDYEIGGSGSTSAFDPFHYLLAQYTGDEPNVNAIQRVPSIELRSQSGDDLKKLINNGWYTCALNLTYRILSAAGFKNDESEAVLSPYTAQIWLCRLALLVRTQNYKLAEHEFATFHNMEAPNFYFEYSPQRYPGRTGSIIPFSLRLLHAELPFNLNRTNEALDRLYYLLAIIGRIQSNLEKGFREDGSISEPDLVYRQASLNLWTARKIRVLSSCLSIFLHKLDYQSALNIVRQLTHLCSDNQVVLRGFCSLLGRVHLQFGDLQTAKALFDRSLPNAEFPLGYKLQLLILQNFHNALLSIGKGEYEEARMFFETVLQLDPTNVAAANNLAICSLYVGRLSKSIEVLEDLTTTGLTSQPINNLGVITTASTTTGFSTSFMFNARCRRFCLHDVMISNLAVLYEVESDLATLKKVNLLKKLIEISGEPVHISSFKLSMKQ</sequence>
<evidence type="ECO:0000313" key="3">
    <source>
        <dbReference type="Proteomes" id="UP000471633"/>
    </source>
</evidence>
<proteinExistence type="predicted"/>
<organism evidence="2 3">
    <name type="scientific">Schistosoma haematobium</name>
    <name type="common">Blood fluke</name>
    <dbReference type="NCBI Taxonomy" id="6185"/>
    <lineage>
        <taxon>Eukaryota</taxon>
        <taxon>Metazoa</taxon>
        <taxon>Spiralia</taxon>
        <taxon>Lophotrochozoa</taxon>
        <taxon>Platyhelminthes</taxon>
        <taxon>Trematoda</taxon>
        <taxon>Digenea</taxon>
        <taxon>Strigeidida</taxon>
        <taxon>Schistosomatoidea</taxon>
        <taxon>Schistosomatidae</taxon>
        <taxon>Schistosoma</taxon>
    </lineage>
</organism>
<comment type="caution">
    <text evidence="2">The sequence shown here is derived from an EMBL/GenBank/DDBJ whole genome shotgun (WGS) entry which is preliminary data.</text>
</comment>
<dbReference type="InterPro" id="IPR019734">
    <property type="entry name" value="TPR_rpt"/>
</dbReference>
<dbReference type="PANTHER" id="PTHR21581:SF6">
    <property type="entry name" value="TRAFFICKING PROTEIN PARTICLE COMPLEX SUBUNIT 12"/>
    <property type="match status" value="1"/>
</dbReference>
<dbReference type="GO" id="GO:0030008">
    <property type="term" value="C:TRAPP complex"/>
    <property type="evidence" value="ECO:0007669"/>
    <property type="project" value="TreeGrafter"/>
</dbReference>
<reference evidence="2" key="1">
    <citation type="journal article" date="2012" name="Nat. Genet.">
        <title>Whole-genome sequence of Schistosoma haematobium.</title>
        <authorList>
            <person name="Young N.D."/>
            <person name="Jex A.R."/>
            <person name="Li B."/>
            <person name="Liu S."/>
            <person name="Yang L."/>
            <person name="Xiong Z."/>
            <person name="Li Y."/>
            <person name="Cantacessi C."/>
            <person name="Hall R.S."/>
            <person name="Xu X."/>
            <person name="Chen F."/>
            <person name="Wu X."/>
            <person name="Zerlotini A."/>
            <person name="Oliveira G."/>
            <person name="Hofmann A."/>
            <person name="Zhang G."/>
            <person name="Fang X."/>
            <person name="Kang Y."/>
            <person name="Campbell B.E."/>
            <person name="Loukas A."/>
            <person name="Ranganathan S."/>
            <person name="Rollinson D."/>
            <person name="Rinaldi G."/>
            <person name="Brindley P.J."/>
            <person name="Yang H."/>
            <person name="Wang J."/>
            <person name="Wang J."/>
            <person name="Gasser R.B."/>
        </authorList>
    </citation>
    <scope>NUCLEOTIDE SEQUENCE</scope>
</reference>
<evidence type="ECO:0000256" key="1">
    <source>
        <dbReference type="PROSITE-ProRule" id="PRU00339"/>
    </source>
</evidence>